<name>A0ABV7RJ59_9NEIS</name>
<feature type="compositionally biased region" description="Polar residues" evidence="1">
    <location>
        <begin position="347"/>
        <end position="356"/>
    </location>
</feature>
<feature type="region of interest" description="Disordered" evidence="1">
    <location>
        <begin position="1"/>
        <end position="30"/>
    </location>
</feature>
<dbReference type="Proteomes" id="UP001595741">
    <property type="component" value="Unassembled WGS sequence"/>
</dbReference>
<organism evidence="3 4">
    <name type="scientific">Vogesella facilis</name>
    <dbReference type="NCBI Taxonomy" id="1655232"/>
    <lineage>
        <taxon>Bacteria</taxon>
        <taxon>Pseudomonadati</taxon>
        <taxon>Pseudomonadota</taxon>
        <taxon>Betaproteobacteria</taxon>
        <taxon>Neisseriales</taxon>
        <taxon>Chromobacteriaceae</taxon>
        <taxon>Vogesella</taxon>
    </lineage>
</organism>
<dbReference type="Pfam" id="PF02120">
    <property type="entry name" value="Flg_hook"/>
    <property type="match status" value="1"/>
</dbReference>
<feature type="domain" description="Flagellar hook-length control protein-like C-terminal" evidence="2">
    <location>
        <begin position="239"/>
        <end position="321"/>
    </location>
</feature>
<keyword evidence="3" id="KW-0282">Flagellum</keyword>
<dbReference type="PANTHER" id="PTHR37533:SF2">
    <property type="entry name" value="FLAGELLAR HOOK-LENGTH CONTROL PROTEIN"/>
    <property type="match status" value="1"/>
</dbReference>
<feature type="region of interest" description="Disordered" evidence="1">
    <location>
        <begin position="317"/>
        <end position="356"/>
    </location>
</feature>
<keyword evidence="4" id="KW-1185">Reference proteome</keyword>
<dbReference type="InterPro" id="IPR021136">
    <property type="entry name" value="Flagellar_hook_control-like_C"/>
</dbReference>
<dbReference type="InterPro" id="IPR052563">
    <property type="entry name" value="FliK"/>
</dbReference>
<evidence type="ECO:0000313" key="4">
    <source>
        <dbReference type="Proteomes" id="UP001595741"/>
    </source>
</evidence>
<dbReference type="PANTHER" id="PTHR37533">
    <property type="entry name" value="FLAGELLAR HOOK-LENGTH CONTROL PROTEIN"/>
    <property type="match status" value="1"/>
</dbReference>
<reference evidence="4" key="1">
    <citation type="journal article" date="2019" name="Int. J. Syst. Evol. Microbiol.">
        <title>The Global Catalogue of Microorganisms (GCM) 10K type strain sequencing project: providing services to taxonomists for standard genome sequencing and annotation.</title>
        <authorList>
            <consortium name="The Broad Institute Genomics Platform"/>
            <consortium name="The Broad Institute Genome Sequencing Center for Infectious Disease"/>
            <person name="Wu L."/>
            <person name="Ma J."/>
        </authorList>
    </citation>
    <scope>NUCLEOTIDE SEQUENCE [LARGE SCALE GENOMIC DNA]</scope>
    <source>
        <strain evidence="4">KCTC 42742</strain>
    </source>
</reference>
<evidence type="ECO:0000256" key="1">
    <source>
        <dbReference type="SAM" id="MobiDB-lite"/>
    </source>
</evidence>
<proteinExistence type="predicted"/>
<evidence type="ECO:0000313" key="3">
    <source>
        <dbReference type="EMBL" id="MFC3533452.1"/>
    </source>
</evidence>
<accession>A0ABV7RJ59</accession>
<dbReference type="Gene3D" id="3.30.750.140">
    <property type="match status" value="1"/>
</dbReference>
<gene>
    <name evidence="3" type="ORF">ACFOLG_14825</name>
</gene>
<keyword evidence="3" id="KW-0969">Cilium</keyword>
<protein>
    <submittedName>
        <fullName evidence="3">Flagellar hook-length control protein FliK</fullName>
    </submittedName>
</protein>
<dbReference type="InterPro" id="IPR038610">
    <property type="entry name" value="FliK-like_C_sf"/>
</dbReference>
<sequence>MLSTLPPASNEPRQAPGSDDTLPAAQPPAAGSVFAELLPAGAAADLDDASAMDDGAAALDETAAPLADATAAAGNPAANLVLLGAGLLPLALPTAPLPAEHDSAAGSSDDKHAAALPATRPAATLPPQLLSALPAVTAGSAADSAASHYAAANLAAARGADASAPHAAGQALAAAVLAATGSQADNAGDGAQPVASSLPVATALPLGNPAPAPAQWAPLKLPAGQPAQWAQPLQQALGERLRVQAGNGIEQAVIRLDPPHLGSLEIAIRHEAGSLQVQLSAGNGELLRQLHAISDNLRQGLGNRQYGEVAVWVADSRQQQAGHGGQQRQGAPREQRPGQALYEAGQGNEQAAFTLA</sequence>
<keyword evidence="3" id="KW-0966">Cell projection</keyword>
<dbReference type="EMBL" id="JBHRXN010000032">
    <property type="protein sequence ID" value="MFC3533452.1"/>
    <property type="molecule type" value="Genomic_DNA"/>
</dbReference>
<evidence type="ECO:0000259" key="2">
    <source>
        <dbReference type="Pfam" id="PF02120"/>
    </source>
</evidence>
<comment type="caution">
    <text evidence="3">The sequence shown here is derived from an EMBL/GenBank/DDBJ whole genome shotgun (WGS) entry which is preliminary data.</text>
</comment>
<dbReference type="CDD" id="cd17470">
    <property type="entry name" value="T3SS_Flik_C"/>
    <property type="match status" value="1"/>
</dbReference>
<dbReference type="RefSeq" id="WP_386093183.1">
    <property type="nucleotide sequence ID" value="NZ_JBHRXN010000032.1"/>
</dbReference>